<evidence type="ECO:0000256" key="1">
    <source>
        <dbReference type="ARBA" id="ARBA00004123"/>
    </source>
</evidence>
<evidence type="ECO:0000256" key="5">
    <source>
        <dbReference type="ARBA" id="ARBA00023242"/>
    </source>
</evidence>
<dbReference type="EMBL" id="CAQQ02199545">
    <property type="status" value="NOT_ANNOTATED_CDS"/>
    <property type="molecule type" value="Genomic_DNA"/>
</dbReference>
<comment type="subcellular location">
    <subcellularLocation>
        <location evidence="1">Nucleus</location>
    </subcellularLocation>
</comment>
<dbReference type="PANTHER" id="PTHR46062">
    <property type="entry name" value="STEROL REGULATORY ELEMENT-BINDING PROTEIN"/>
    <property type="match status" value="1"/>
</dbReference>
<dbReference type="PANTHER" id="PTHR46062:SF1">
    <property type="entry name" value="LP12374P"/>
    <property type="match status" value="1"/>
</dbReference>
<evidence type="ECO:0000256" key="4">
    <source>
        <dbReference type="ARBA" id="ARBA00023163"/>
    </source>
</evidence>
<organism evidence="7 8">
    <name type="scientific">Megaselia scalaris</name>
    <name type="common">Humpbacked fly</name>
    <name type="synonym">Phora scalaris</name>
    <dbReference type="NCBI Taxonomy" id="36166"/>
    <lineage>
        <taxon>Eukaryota</taxon>
        <taxon>Metazoa</taxon>
        <taxon>Ecdysozoa</taxon>
        <taxon>Arthropoda</taxon>
        <taxon>Hexapoda</taxon>
        <taxon>Insecta</taxon>
        <taxon>Pterygota</taxon>
        <taxon>Neoptera</taxon>
        <taxon>Endopterygota</taxon>
        <taxon>Diptera</taxon>
        <taxon>Brachycera</taxon>
        <taxon>Muscomorpha</taxon>
        <taxon>Platypezoidea</taxon>
        <taxon>Phoridae</taxon>
        <taxon>Megaseliini</taxon>
        <taxon>Megaselia</taxon>
    </lineage>
</organism>
<keyword evidence="6" id="KW-0472">Membrane</keyword>
<keyword evidence="4" id="KW-0804">Transcription</keyword>
<feature type="transmembrane region" description="Helical" evidence="6">
    <location>
        <begin position="23"/>
        <end position="43"/>
    </location>
</feature>
<name>T1GM73_MEGSC</name>
<keyword evidence="6" id="KW-0812">Transmembrane</keyword>
<keyword evidence="6" id="KW-1133">Transmembrane helix</keyword>
<dbReference type="GO" id="GO:0000978">
    <property type="term" value="F:RNA polymerase II cis-regulatory region sequence-specific DNA binding"/>
    <property type="evidence" value="ECO:0007669"/>
    <property type="project" value="TreeGrafter"/>
</dbReference>
<dbReference type="GO" id="GO:0000981">
    <property type="term" value="F:DNA-binding transcription factor activity, RNA polymerase II-specific"/>
    <property type="evidence" value="ECO:0007669"/>
    <property type="project" value="TreeGrafter"/>
</dbReference>
<dbReference type="EnsemblMetazoa" id="MESCA004641-RA">
    <property type="protein sequence ID" value="MESCA004641-PA"/>
    <property type="gene ID" value="MESCA004641"/>
</dbReference>
<proteinExistence type="predicted"/>
<evidence type="ECO:0000256" key="3">
    <source>
        <dbReference type="ARBA" id="ARBA00023125"/>
    </source>
</evidence>
<dbReference type="HOGENOM" id="CLU_2707639_0_0_1"/>
<accession>T1GM73</accession>
<keyword evidence="2" id="KW-0805">Transcription regulation</keyword>
<dbReference type="AlphaFoldDB" id="T1GM73"/>
<evidence type="ECO:0000313" key="7">
    <source>
        <dbReference type="EnsemblMetazoa" id="MESCA004641-PA"/>
    </source>
</evidence>
<keyword evidence="8" id="KW-1185">Reference proteome</keyword>
<keyword evidence="5" id="KW-0539">Nucleus</keyword>
<sequence length="73" mass="8453">MCFFKFFTAMGNIFSWQNISTSLIIWTLNVMVLLGCLVKLLVYGDPVLKSESKANQEYWKHKKKADAEFSKIT</sequence>
<dbReference type="Proteomes" id="UP000015102">
    <property type="component" value="Unassembled WGS sequence"/>
</dbReference>
<reference evidence="7" key="2">
    <citation type="submission" date="2015-06" db="UniProtKB">
        <authorList>
            <consortium name="EnsemblMetazoa"/>
        </authorList>
    </citation>
    <scope>IDENTIFICATION</scope>
</reference>
<keyword evidence="3" id="KW-0238">DNA-binding</keyword>
<reference evidence="8" key="1">
    <citation type="submission" date="2013-02" db="EMBL/GenBank/DDBJ databases">
        <authorList>
            <person name="Hughes D."/>
        </authorList>
    </citation>
    <scope>NUCLEOTIDE SEQUENCE</scope>
    <source>
        <strain>Durham</strain>
        <strain evidence="8">NC isolate 2 -- Noor lab</strain>
    </source>
</reference>
<dbReference type="GO" id="GO:0005634">
    <property type="term" value="C:nucleus"/>
    <property type="evidence" value="ECO:0007669"/>
    <property type="project" value="UniProtKB-SubCell"/>
</dbReference>
<evidence type="ECO:0000256" key="2">
    <source>
        <dbReference type="ARBA" id="ARBA00023015"/>
    </source>
</evidence>
<dbReference type="STRING" id="36166.T1GM73"/>
<protein>
    <submittedName>
        <fullName evidence="7">Uncharacterized protein</fullName>
    </submittedName>
</protein>
<evidence type="ECO:0000313" key="8">
    <source>
        <dbReference type="Proteomes" id="UP000015102"/>
    </source>
</evidence>
<evidence type="ECO:0000256" key="6">
    <source>
        <dbReference type="SAM" id="Phobius"/>
    </source>
</evidence>